<protein>
    <submittedName>
        <fullName evidence="1">Uncharacterized protein</fullName>
    </submittedName>
</protein>
<gene>
    <name evidence="1" type="primary">36</name>
    <name evidence="1" type="ORF">SEA_UNICORN_36</name>
</gene>
<dbReference type="InterPro" id="IPR055850">
    <property type="entry name" value="DUF7427"/>
</dbReference>
<organism evidence="1 2">
    <name type="scientific">Mycobacterium phage Unicorn</name>
    <dbReference type="NCBI Taxonomy" id="2015825"/>
    <lineage>
        <taxon>Viruses</taxon>
        <taxon>Duplodnaviria</taxon>
        <taxon>Heunggongvirae</taxon>
        <taxon>Uroviricota</taxon>
        <taxon>Caudoviricetes</taxon>
        <taxon>Weiservirinae</taxon>
        <taxon>Unicornvirus</taxon>
        <taxon>Unicornvirus unicorn</taxon>
    </lineage>
</organism>
<reference evidence="1 2" key="1">
    <citation type="submission" date="2017-06" db="EMBL/GenBank/DDBJ databases">
        <authorList>
            <person name="Barekzi N."/>
            <person name="Denby H.W."/>
            <person name="Murphy J.L."/>
            <person name="Richards S."/>
            <person name="Womack F.R."/>
            <person name="Stoner T.H."/>
            <person name="Garlena R.A."/>
            <person name="Russell D.A."/>
            <person name="Pope W.H."/>
            <person name="Jacobs-Sera D."/>
            <person name="Hatfull G.F."/>
        </authorList>
    </citation>
    <scope>NUCLEOTIDE SEQUENCE [LARGE SCALE GENOMIC DNA]</scope>
</reference>
<accession>A0A222ZKR7</accession>
<dbReference type="GeneID" id="60322646"/>
<name>A0A222ZKR7_9CAUD</name>
<proteinExistence type="predicted"/>
<evidence type="ECO:0000313" key="1">
    <source>
        <dbReference type="EMBL" id="ASR85048.1"/>
    </source>
</evidence>
<dbReference type="Proteomes" id="UP000224528">
    <property type="component" value="Segment"/>
</dbReference>
<keyword evidence="2" id="KW-1185">Reference proteome</keyword>
<dbReference type="RefSeq" id="YP_009951215.1">
    <property type="nucleotide sequence ID" value="NC_051599.1"/>
</dbReference>
<dbReference type="EMBL" id="MF324908">
    <property type="protein sequence ID" value="ASR85048.1"/>
    <property type="molecule type" value="Genomic_DNA"/>
</dbReference>
<sequence length="77" mass="8610">MRKLRSSDRAWLALGAGVAAYEIACPRGELLSEGVDRYLSHRPWTTRVVVVGLALHLLNLLPERLDPLNRLAAMFGR</sequence>
<evidence type="ECO:0000313" key="2">
    <source>
        <dbReference type="Proteomes" id="UP000224528"/>
    </source>
</evidence>
<dbReference type="KEGG" id="vg:60322646"/>
<dbReference type="Pfam" id="PF24202">
    <property type="entry name" value="DUF7427"/>
    <property type="match status" value="1"/>
</dbReference>